<evidence type="ECO:0000313" key="1">
    <source>
        <dbReference type="EMBL" id="JAH52800.1"/>
    </source>
</evidence>
<organism evidence="1">
    <name type="scientific">Anguilla anguilla</name>
    <name type="common">European freshwater eel</name>
    <name type="synonym">Muraena anguilla</name>
    <dbReference type="NCBI Taxonomy" id="7936"/>
    <lineage>
        <taxon>Eukaryota</taxon>
        <taxon>Metazoa</taxon>
        <taxon>Chordata</taxon>
        <taxon>Craniata</taxon>
        <taxon>Vertebrata</taxon>
        <taxon>Euteleostomi</taxon>
        <taxon>Actinopterygii</taxon>
        <taxon>Neopterygii</taxon>
        <taxon>Teleostei</taxon>
        <taxon>Anguilliformes</taxon>
        <taxon>Anguillidae</taxon>
        <taxon>Anguilla</taxon>
    </lineage>
</organism>
<reference evidence="1" key="2">
    <citation type="journal article" date="2015" name="Fish Shellfish Immunol.">
        <title>Early steps in the European eel (Anguilla anguilla)-Vibrio vulnificus interaction in the gills: Role of the RtxA13 toxin.</title>
        <authorList>
            <person name="Callol A."/>
            <person name="Pajuelo D."/>
            <person name="Ebbesson L."/>
            <person name="Teles M."/>
            <person name="MacKenzie S."/>
            <person name="Amaro C."/>
        </authorList>
    </citation>
    <scope>NUCLEOTIDE SEQUENCE</scope>
</reference>
<protein>
    <submittedName>
        <fullName evidence="1">Uncharacterized protein</fullName>
    </submittedName>
</protein>
<reference evidence="1" key="1">
    <citation type="submission" date="2014-11" db="EMBL/GenBank/DDBJ databases">
        <authorList>
            <person name="Amaro Gonzalez C."/>
        </authorList>
    </citation>
    <scope>NUCLEOTIDE SEQUENCE</scope>
</reference>
<sequence>MWQKRSNLSVLMHNQASQKLVPRSQRKPHVFRLLFILSCQVGTGAHHQQSGNQVFN</sequence>
<dbReference type="EMBL" id="GBXM01055777">
    <property type="protein sequence ID" value="JAH52800.1"/>
    <property type="molecule type" value="Transcribed_RNA"/>
</dbReference>
<dbReference type="AlphaFoldDB" id="A0A0E9TIU3"/>
<proteinExistence type="predicted"/>
<accession>A0A0E9TIU3</accession>
<name>A0A0E9TIU3_ANGAN</name>